<dbReference type="PANTHER" id="PTHR10846:SF8">
    <property type="entry name" value="INNER MEMBRANE PROTEIN YRBG"/>
    <property type="match status" value="1"/>
</dbReference>
<feature type="transmembrane region" description="Helical" evidence="5">
    <location>
        <begin position="170"/>
        <end position="188"/>
    </location>
</feature>
<dbReference type="GO" id="GO:0006874">
    <property type="term" value="P:intracellular calcium ion homeostasis"/>
    <property type="evidence" value="ECO:0007669"/>
    <property type="project" value="TreeGrafter"/>
</dbReference>
<dbReference type="Proteomes" id="UP000182840">
    <property type="component" value="Chromosome"/>
</dbReference>
<keyword evidence="4 5" id="KW-0472">Membrane</keyword>
<keyword evidence="8" id="KW-1185">Reference proteome</keyword>
<protein>
    <submittedName>
        <fullName evidence="7">Sodium:calcium antiporter</fullName>
    </submittedName>
</protein>
<dbReference type="Gene3D" id="1.20.1420.30">
    <property type="entry name" value="NCX, central ion-binding region"/>
    <property type="match status" value="2"/>
</dbReference>
<evidence type="ECO:0000256" key="2">
    <source>
        <dbReference type="ARBA" id="ARBA00022692"/>
    </source>
</evidence>
<evidence type="ECO:0000259" key="6">
    <source>
        <dbReference type="Pfam" id="PF01699"/>
    </source>
</evidence>
<name>A0A1L3SR22_9HYPH</name>
<dbReference type="EMBL" id="CP018171">
    <property type="protein sequence ID" value="APH71775.1"/>
    <property type="molecule type" value="Genomic_DNA"/>
</dbReference>
<dbReference type="NCBIfam" id="TIGR00367">
    <property type="entry name" value="calcium/sodium antiporter"/>
    <property type="match status" value="1"/>
</dbReference>
<dbReference type="RefSeq" id="WP_072603872.1">
    <property type="nucleotide sequence ID" value="NZ_CP018171.1"/>
</dbReference>
<dbReference type="PANTHER" id="PTHR10846">
    <property type="entry name" value="SODIUM/POTASSIUM/CALCIUM EXCHANGER"/>
    <property type="match status" value="1"/>
</dbReference>
<feature type="domain" description="Sodium/calcium exchanger membrane region" evidence="6">
    <location>
        <begin position="173"/>
        <end position="314"/>
    </location>
</feature>
<feature type="transmembrane region" description="Helical" evidence="5">
    <location>
        <begin position="243"/>
        <end position="263"/>
    </location>
</feature>
<reference evidence="8" key="1">
    <citation type="submission" date="2016-11" db="EMBL/GenBank/DDBJ databases">
        <title>Mesorhizobium oceanicum sp. nov., isolated from deep seawater in South China Sea.</title>
        <authorList>
            <person name="Fu G.-Y."/>
        </authorList>
    </citation>
    <scope>NUCLEOTIDE SEQUENCE [LARGE SCALE GENOMIC DNA]</scope>
    <source>
        <strain evidence="8">B7</strain>
    </source>
</reference>
<evidence type="ECO:0000313" key="7">
    <source>
        <dbReference type="EMBL" id="APH71775.1"/>
    </source>
</evidence>
<dbReference type="InterPro" id="IPR004837">
    <property type="entry name" value="NaCa_Exmemb"/>
</dbReference>
<gene>
    <name evidence="7" type="ORF">BSQ44_10630</name>
</gene>
<comment type="subcellular location">
    <subcellularLocation>
        <location evidence="1">Membrane</location>
        <topology evidence="1">Multi-pass membrane protein</topology>
    </subcellularLocation>
</comment>
<dbReference type="GO" id="GO:0005886">
    <property type="term" value="C:plasma membrane"/>
    <property type="evidence" value="ECO:0007669"/>
    <property type="project" value="TreeGrafter"/>
</dbReference>
<proteinExistence type="predicted"/>
<dbReference type="InterPro" id="IPR044880">
    <property type="entry name" value="NCX_ion-bd_dom_sf"/>
</dbReference>
<feature type="transmembrane region" description="Helical" evidence="5">
    <location>
        <begin position="80"/>
        <end position="97"/>
    </location>
</feature>
<organism evidence="7 8">
    <name type="scientific">Aquibium oceanicum</name>
    <dbReference type="NCBI Taxonomy" id="1670800"/>
    <lineage>
        <taxon>Bacteria</taxon>
        <taxon>Pseudomonadati</taxon>
        <taxon>Pseudomonadota</taxon>
        <taxon>Alphaproteobacteria</taxon>
        <taxon>Hyphomicrobiales</taxon>
        <taxon>Phyllobacteriaceae</taxon>
        <taxon>Aquibium</taxon>
    </lineage>
</organism>
<evidence type="ECO:0000313" key="8">
    <source>
        <dbReference type="Proteomes" id="UP000182840"/>
    </source>
</evidence>
<accession>A0A1L3SR22</accession>
<sequence length="318" mass="32467">MGFWTDLLLVLLGMGLLFGGGEFLVRGAVSAARRFGVSELVIGLTIVGFATSTPELLVSVQAALKGSPEIAIGNVVGSNIANILLIGGFTALIASMVAPDGELKRDLRVMLASSALILPAAAWGAIPRLGGLLLVALLAVYLYAHFRAARHANAKPDSADGPDTTAMDPLWRSVALVIGGIVMLVLGADWLVDGASSIARAAGISDAVVGLTVVAIGTSLPELATSIVAAWRGRPGVALGNVVGSNIFNVLGILGATAIIAPLPIATRFLWFDLPLMMAISIGFAAVLTAGDRLGKTAGGLMLAGYAVYTAVLFLTPM</sequence>
<dbReference type="STRING" id="1670800.BSQ44_10630"/>
<feature type="transmembrane region" description="Helical" evidence="5">
    <location>
        <begin position="298"/>
        <end position="316"/>
    </location>
</feature>
<evidence type="ECO:0000256" key="5">
    <source>
        <dbReference type="SAM" id="Phobius"/>
    </source>
</evidence>
<dbReference type="InterPro" id="IPR004481">
    <property type="entry name" value="K/Na/Ca-exchanger"/>
</dbReference>
<evidence type="ECO:0000256" key="3">
    <source>
        <dbReference type="ARBA" id="ARBA00022989"/>
    </source>
</evidence>
<evidence type="ECO:0000256" key="4">
    <source>
        <dbReference type="ARBA" id="ARBA00023136"/>
    </source>
</evidence>
<dbReference type="Gene3D" id="6.10.280.80">
    <property type="entry name" value="NCX, peripheral helical region"/>
    <property type="match status" value="1"/>
</dbReference>
<feature type="domain" description="Sodium/calcium exchanger membrane region" evidence="6">
    <location>
        <begin position="7"/>
        <end position="144"/>
    </location>
</feature>
<dbReference type="AlphaFoldDB" id="A0A1L3SR22"/>
<dbReference type="GO" id="GO:0008273">
    <property type="term" value="F:calcium, potassium:sodium antiporter activity"/>
    <property type="evidence" value="ECO:0007669"/>
    <property type="project" value="TreeGrafter"/>
</dbReference>
<dbReference type="GO" id="GO:0005262">
    <property type="term" value="F:calcium channel activity"/>
    <property type="evidence" value="ECO:0007669"/>
    <property type="project" value="TreeGrafter"/>
</dbReference>
<feature type="transmembrane region" description="Helical" evidence="5">
    <location>
        <begin position="269"/>
        <end position="291"/>
    </location>
</feature>
<keyword evidence="2 5" id="KW-0812">Transmembrane</keyword>
<keyword evidence="3 5" id="KW-1133">Transmembrane helix</keyword>
<dbReference type="OrthoDB" id="9794225at2"/>
<dbReference type="Pfam" id="PF01699">
    <property type="entry name" value="Na_Ca_ex"/>
    <property type="match status" value="2"/>
</dbReference>
<feature type="transmembrane region" description="Helical" evidence="5">
    <location>
        <begin position="208"/>
        <end position="231"/>
    </location>
</feature>
<dbReference type="KEGG" id="meso:BSQ44_10630"/>
<evidence type="ECO:0000256" key="1">
    <source>
        <dbReference type="ARBA" id="ARBA00004141"/>
    </source>
</evidence>